<evidence type="ECO:0000256" key="2">
    <source>
        <dbReference type="ARBA" id="ARBA00022485"/>
    </source>
</evidence>
<dbReference type="NCBIfam" id="TIGR00089">
    <property type="entry name" value="MiaB/RimO family radical SAM methylthiotransferase"/>
    <property type="match status" value="1"/>
</dbReference>
<proteinExistence type="predicted"/>
<dbReference type="InterPro" id="IPR005839">
    <property type="entry name" value="Methylthiotransferase"/>
</dbReference>
<evidence type="ECO:0000256" key="1">
    <source>
        <dbReference type="ARBA" id="ARBA00001966"/>
    </source>
</evidence>
<dbReference type="GO" id="GO:0051539">
    <property type="term" value="F:4 iron, 4 sulfur cluster binding"/>
    <property type="evidence" value="ECO:0007669"/>
    <property type="project" value="UniProtKB-KW"/>
</dbReference>
<dbReference type="PROSITE" id="PS51918">
    <property type="entry name" value="RADICAL_SAM"/>
    <property type="match status" value="1"/>
</dbReference>
<evidence type="ECO:0000259" key="8">
    <source>
        <dbReference type="PROSITE" id="PS51449"/>
    </source>
</evidence>
<dbReference type="InterPro" id="IPR023404">
    <property type="entry name" value="rSAM_horseshoe"/>
</dbReference>
<dbReference type="FunFam" id="3.80.30.20:FF:000001">
    <property type="entry name" value="tRNA-2-methylthio-N(6)-dimethylallyladenosine synthase 2"/>
    <property type="match status" value="1"/>
</dbReference>
<dbReference type="PANTHER" id="PTHR11918:SF45">
    <property type="entry name" value="THREONYLCARBAMOYLADENOSINE TRNA METHYLTHIOTRANSFERASE"/>
    <property type="match status" value="1"/>
</dbReference>
<dbReference type="SFLD" id="SFLDG01061">
    <property type="entry name" value="methylthiotransferase"/>
    <property type="match status" value="1"/>
</dbReference>
<dbReference type="NCBIfam" id="TIGR01579">
    <property type="entry name" value="MiaB-like-C"/>
    <property type="match status" value="1"/>
</dbReference>
<dbReference type="InterPro" id="IPR007197">
    <property type="entry name" value="rSAM"/>
</dbReference>
<evidence type="ECO:0000313" key="10">
    <source>
        <dbReference type="EMBL" id="HIW92967.1"/>
    </source>
</evidence>
<dbReference type="Pfam" id="PF00919">
    <property type="entry name" value="UPF0004"/>
    <property type="match status" value="1"/>
</dbReference>
<evidence type="ECO:0000256" key="3">
    <source>
        <dbReference type="ARBA" id="ARBA00022679"/>
    </source>
</evidence>
<name>A0A9D1UM87_9FIRM</name>
<keyword evidence="2" id="KW-0004">4Fe-4S</keyword>
<dbReference type="SFLD" id="SFLDG01082">
    <property type="entry name" value="B12-binding_domain_containing"/>
    <property type="match status" value="1"/>
</dbReference>
<evidence type="ECO:0000259" key="9">
    <source>
        <dbReference type="PROSITE" id="PS51918"/>
    </source>
</evidence>
<dbReference type="InterPro" id="IPR058240">
    <property type="entry name" value="rSAM_sf"/>
</dbReference>
<comment type="cofactor">
    <cofactor evidence="1">
        <name>[4Fe-4S] cluster</name>
        <dbReference type="ChEBI" id="CHEBI:49883"/>
    </cofactor>
</comment>
<dbReference type="SMART" id="SM00729">
    <property type="entry name" value="Elp3"/>
    <property type="match status" value="1"/>
</dbReference>
<keyword evidence="6" id="KW-0408">Iron</keyword>
<dbReference type="InterPro" id="IPR013848">
    <property type="entry name" value="Methylthiotransferase_N"/>
</dbReference>
<dbReference type="Proteomes" id="UP000824192">
    <property type="component" value="Unassembled WGS sequence"/>
</dbReference>
<evidence type="ECO:0000256" key="5">
    <source>
        <dbReference type="ARBA" id="ARBA00022723"/>
    </source>
</evidence>
<dbReference type="Pfam" id="PF04055">
    <property type="entry name" value="Radical_SAM"/>
    <property type="match status" value="1"/>
</dbReference>
<keyword evidence="5" id="KW-0479">Metal-binding</keyword>
<reference evidence="10" key="1">
    <citation type="journal article" date="2021" name="PeerJ">
        <title>Extensive microbial diversity within the chicken gut microbiome revealed by metagenomics and culture.</title>
        <authorList>
            <person name="Gilroy R."/>
            <person name="Ravi A."/>
            <person name="Getino M."/>
            <person name="Pursley I."/>
            <person name="Horton D.L."/>
            <person name="Alikhan N.F."/>
            <person name="Baker D."/>
            <person name="Gharbi K."/>
            <person name="Hall N."/>
            <person name="Watson M."/>
            <person name="Adriaenssens E.M."/>
            <person name="Foster-Nyarko E."/>
            <person name="Jarju S."/>
            <person name="Secka A."/>
            <person name="Antonio M."/>
            <person name="Oren A."/>
            <person name="Chaudhuri R.R."/>
            <person name="La Ragione R."/>
            <person name="Hildebrand F."/>
            <person name="Pallen M.J."/>
        </authorList>
    </citation>
    <scope>NUCLEOTIDE SEQUENCE</scope>
    <source>
        <strain evidence="10">ChiGjej6B6-1540</strain>
    </source>
</reference>
<dbReference type="InterPro" id="IPR006467">
    <property type="entry name" value="MiaB-like_bact"/>
</dbReference>
<dbReference type="Gene3D" id="3.80.30.20">
    <property type="entry name" value="tm_1862 like domain"/>
    <property type="match status" value="1"/>
</dbReference>
<evidence type="ECO:0000313" key="11">
    <source>
        <dbReference type="Proteomes" id="UP000824192"/>
    </source>
</evidence>
<evidence type="ECO:0000256" key="7">
    <source>
        <dbReference type="ARBA" id="ARBA00023014"/>
    </source>
</evidence>
<feature type="domain" description="MTTase N-terminal" evidence="8">
    <location>
        <begin position="1"/>
        <end position="112"/>
    </location>
</feature>
<dbReference type="EMBL" id="DXGA01000006">
    <property type="protein sequence ID" value="HIW92967.1"/>
    <property type="molecule type" value="Genomic_DNA"/>
</dbReference>
<accession>A0A9D1UM87</accession>
<keyword evidence="3" id="KW-0808">Transferase</keyword>
<dbReference type="Gene3D" id="3.40.50.12160">
    <property type="entry name" value="Methylthiotransferase, N-terminal domain"/>
    <property type="match status" value="1"/>
</dbReference>
<organism evidence="10 11">
    <name type="scientific">Candidatus Flavonifractor merdipullorum</name>
    <dbReference type="NCBI Taxonomy" id="2838590"/>
    <lineage>
        <taxon>Bacteria</taxon>
        <taxon>Bacillati</taxon>
        <taxon>Bacillota</taxon>
        <taxon>Clostridia</taxon>
        <taxon>Eubacteriales</taxon>
        <taxon>Oscillospiraceae</taxon>
        <taxon>Flavonifractor</taxon>
    </lineage>
</organism>
<dbReference type="SFLD" id="SFLDS00029">
    <property type="entry name" value="Radical_SAM"/>
    <property type="match status" value="1"/>
</dbReference>
<dbReference type="GO" id="GO:0046872">
    <property type="term" value="F:metal ion binding"/>
    <property type="evidence" value="ECO:0007669"/>
    <property type="project" value="UniProtKB-KW"/>
</dbReference>
<dbReference type="InterPro" id="IPR038135">
    <property type="entry name" value="Methylthiotransferase_N_sf"/>
</dbReference>
<gene>
    <name evidence="10" type="primary">mtaB</name>
    <name evidence="10" type="ORF">H9868_00330</name>
</gene>
<reference evidence="10" key="2">
    <citation type="submission" date="2021-04" db="EMBL/GenBank/DDBJ databases">
        <authorList>
            <person name="Gilroy R."/>
        </authorList>
    </citation>
    <scope>NUCLEOTIDE SEQUENCE</scope>
    <source>
        <strain evidence="10">ChiGjej6B6-1540</strain>
    </source>
</reference>
<dbReference type="InterPro" id="IPR006638">
    <property type="entry name" value="Elp3/MiaA/NifB-like_rSAM"/>
</dbReference>
<evidence type="ECO:0000256" key="4">
    <source>
        <dbReference type="ARBA" id="ARBA00022691"/>
    </source>
</evidence>
<protein>
    <submittedName>
        <fullName evidence="10">tRNA (N(6)-L-threonylcarbamoyladenosine(37)-C(2))-methylthiotransferase MtaB</fullName>
    </submittedName>
</protein>
<dbReference type="AlphaFoldDB" id="A0A9D1UM87"/>
<keyword evidence="4" id="KW-0949">S-adenosyl-L-methionine</keyword>
<dbReference type="InterPro" id="IPR020612">
    <property type="entry name" value="Methylthiotransferase_CS"/>
</dbReference>
<evidence type="ECO:0000256" key="6">
    <source>
        <dbReference type="ARBA" id="ARBA00023004"/>
    </source>
</evidence>
<dbReference type="PANTHER" id="PTHR11918">
    <property type="entry name" value="RADICAL SAM PROTEINS"/>
    <property type="match status" value="1"/>
</dbReference>
<keyword evidence="7" id="KW-0411">Iron-sulfur</keyword>
<dbReference type="PROSITE" id="PS51449">
    <property type="entry name" value="MTTASE_N"/>
    <property type="match status" value="1"/>
</dbReference>
<dbReference type="PROSITE" id="PS01278">
    <property type="entry name" value="MTTASE_RADICAL"/>
    <property type="match status" value="1"/>
</dbReference>
<sequence>MNIAIFTLGCKVNQYETQAMETELVRRGHTLVPFDGPADAYLINTCTVTAVSDKKSRQLIRRAQKMSPHALVGVCGCYAQTAPEAVAALGVDLVAGTAGRMAFLDDLERLAEDRNAARFAGEPVVHVDNALRRRAFELLPAGGLEGRTRAMLKVEDGCVNFCTYCIIPYARGPIRSLPLEEAKVQAARLAEEGYKEIVLTGIEISSWGVDFRDGSGLADLVEGVCQAAPGLRVRLGSLEPRTITEEFCRRLVKLPNLCPHFHLSMQSGSDTVLKRMNRKYDTARYYESVRLLRVYFDRPGITTDLIVGFPGETEEEFTESLSFVEKCAFTAMHIFPYSRRSGTPAAAMPDQISNAGKEDRAHRAGAVAKQLEEAYLDSWIGQTLPVLFEEEKEGMWRGHAPNYVEVYSPGEALHNVEKTVKIIERRGTRLIAAPASPSDGRSN</sequence>
<feature type="domain" description="Radical SAM core" evidence="9">
    <location>
        <begin position="144"/>
        <end position="374"/>
    </location>
</feature>
<comment type="caution">
    <text evidence="10">The sequence shown here is derived from an EMBL/GenBank/DDBJ whole genome shotgun (WGS) entry which is preliminary data.</text>
</comment>
<dbReference type="SUPFAM" id="SSF102114">
    <property type="entry name" value="Radical SAM enzymes"/>
    <property type="match status" value="1"/>
</dbReference>
<dbReference type="GO" id="GO:0035598">
    <property type="term" value="F:tRNA (N(6)-L-threonylcarbamoyladenosine(37)-C(2))-methylthiotransferase activity"/>
    <property type="evidence" value="ECO:0007669"/>
    <property type="project" value="TreeGrafter"/>
</dbReference>
<dbReference type="CDD" id="cd01335">
    <property type="entry name" value="Radical_SAM"/>
    <property type="match status" value="1"/>
</dbReference>